<dbReference type="CDD" id="cd08519">
    <property type="entry name" value="PBP2_NikA_DppA_OppA_like_20"/>
    <property type="match status" value="1"/>
</dbReference>
<evidence type="ECO:0000256" key="5">
    <source>
        <dbReference type="SAM" id="SignalP"/>
    </source>
</evidence>
<evidence type="ECO:0000259" key="6">
    <source>
        <dbReference type="Pfam" id="PF00496"/>
    </source>
</evidence>
<evidence type="ECO:0000313" key="8">
    <source>
        <dbReference type="Proteomes" id="UP000642748"/>
    </source>
</evidence>
<dbReference type="PANTHER" id="PTHR30290">
    <property type="entry name" value="PERIPLASMIC BINDING COMPONENT OF ABC TRANSPORTER"/>
    <property type="match status" value="1"/>
</dbReference>
<comment type="similarity">
    <text evidence="2">Belongs to the bacterial solute-binding protein 5 family.</text>
</comment>
<feature type="chain" id="PRO_5039105307" evidence="5">
    <location>
        <begin position="23"/>
        <end position="525"/>
    </location>
</feature>
<evidence type="ECO:0000256" key="4">
    <source>
        <dbReference type="ARBA" id="ARBA00022729"/>
    </source>
</evidence>
<comment type="subcellular location">
    <subcellularLocation>
        <location evidence="1">Cell envelope</location>
    </subcellularLocation>
</comment>
<dbReference type="GO" id="GO:0030313">
    <property type="term" value="C:cell envelope"/>
    <property type="evidence" value="ECO:0007669"/>
    <property type="project" value="UniProtKB-SubCell"/>
</dbReference>
<dbReference type="GO" id="GO:0042597">
    <property type="term" value="C:periplasmic space"/>
    <property type="evidence" value="ECO:0007669"/>
    <property type="project" value="UniProtKB-ARBA"/>
</dbReference>
<dbReference type="PANTHER" id="PTHR30290:SF10">
    <property type="entry name" value="PERIPLASMIC OLIGOPEPTIDE-BINDING PROTEIN-RELATED"/>
    <property type="match status" value="1"/>
</dbReference>
<organism evidence="7 8">
    <name type="scientific">Rugosimonospora africana</name>
    <dbReference type="NCBI Taxonomy" id="556532"/>
    <lineage>
        <taxon>Bacteria</taxon>
        <taxon>Bacillati</taxon>
        <taxon>Actinomycetota</taxon>
        <taxon>Actinomycetes</taxon>
        <taxon>Micromonosporales</taxon>
        <taxon>Micromonosporaceae</taxon>
        <taxon>Rugosimonospora</taxon>
    </lineage>
</organism>
<keyword evidence="8" id="KW-1185">Reference proteome</keyword>
<dbReference type="GO" id="GO:1904680">
    <property type="term" value="F:peptide transmembrane transporter activity"/>
    <property type="evidence" value="ECO:0007669"/>
    <property type="project" value="TreeGrafter"/>
</dbReference>
<gene>
    <name evidence="7" type="ORF">Raf01_43780</name>
</gene>
<comment type="caution">
    <text evidence="7">The sequence shown here is derived from an EMBL/GenBank/DDBJ whole genome shotgun (WGS) entry which is preliminary data.</text>
</comment>
<dbReference type="Gene3D" id="3.10.105.10">
    <property type="entry name" value="Dipeptide-binding Protein, Domain 3"/>
    <property type="match status" value="1"/>
</dbReference>
<evidence type="ECO:0000256" key="1">
    <source>
        <dbReference type="ARBA" id="ARBA00004196"/>
    </source>
</evidence>
<keyword evidence="4 5" id="KW-0732">Signal</keyword>
<dbReference type="InterPro" id="IPR030678">
    <property type="entry name" value="Peptide/Ni-bd"/>
</dbReference>
<dbReference type="PROSITE" id="PS51257">
    <property type="entry name" value="PROKAR_LIPOPROTEIN"/>
    <property type="match status" value="1"/>
</dbReference>
<evidence type="ECO:0000313" key="7">
    <source>
        <dbReference type="EMBL" id="GIH16206.1"/>
    </source>
</evidence>
<dbReference type="GO" id="GO:0043190">
    <property type="term" value="C:ATP-binding cassette (ABC) transporter complex"/>
    <property type="evidence" value="ECO:0007669"/>
    <property type="project" value="InterPro"/>
</dbReference>
<dbReference type="PIRSF" id="PIRSF002741">
    <property type="entry name" value="MppA"/>
    <property type="match status" value="1"/>
</dbReference>
<proteinExistence type="inferred from homology"/>
<dbReference type="Pfam" id="PF00496">
    <property type="entry name" value="SBP_bac_5"/>
    <property type="match status" value="1"/>
</dbReference>
<feature type="signal peptide" evidence="5">
    <location>
        <begin position="1"/>
        <end position="22"/>
    </location>
</feature>
<dbReference type="Gene3D" id="3.90.76.10">
    <property type="entry name" value="Dipeptide-binding Protein, Domain 1"/>
    <property type="match status" value="1"/>
</dbReference>
<feature type="domain" description="Solute-binding protein family 5" evidence="6">
    <location>
        <begin position="81"/>
        <end position="443"/>
    </location>
</feature>
<dbReference type="EMBL" id="BONZ01000040">
    <property type="protein sequence ID" value="GIH16206.1"/>
    <property type="molecule type" value="Genomic_DNA"/>
</dbReference>
<dbReference type="Gene3D" id="3.40.190.10">
    <property type="entry name" value="Periplasmic binding protein-like II"/>
    <property type="match status" value="1"/>
</dbReference>
<sequence length="525" mass="56450">MRRIPRSAIPALCIALVAALTAACSDNKGSGSGTASAGVVLGTTDKPTSLDPAGAYDLPSWTLIYNIYQNLLKIAPGKTTPVPDAAKECSFTAPTTYQCTLTDGLTFSNGDPMTAKDVKASFERVLKINDPAGPPSLFANMKSIEAPDDKTVVMTLDHPDATWPFVLTTGAGAIVDSKVFPADAKLPNEKVIGSGPYKLTKYSAGQSAALERNDKYTGDDKLANSKFIVQYYDQASALKLAVEQGDVDVAYRNLSPTDLTALGQESNRGVKIVEGAGAEIRYMVFQLKQKPFDNPAVRKAIALTVDRAAIAKDVYDGTVDPLYSMVPVGLEGHTDAFKDAFGAAPDVAKAKTTLQQAGVATPVDMTLWWTPSHYGPNSADEYAEIKRQLEASGLFKVTLKSTEWTQYQSDFKSGIYPAWQLGWFPDFPDPDDYSAPFLDGKGGYFHNGYINPALTTLVAQEEGSTDTNVRDQALAAIQKATATDVPMLPLWQGKQVAAIRTGVTGVEDTFDPSFTFRFWLIGKNG</sequence>
<evidence type="ECO:0000256" key="2">
    <source>
        <dbReference type="ARBA" id="ARBA00005695"/>
    </source>
</evidence>
<dbReference type="Proteomes" id="UP000642748">
    <property type="component" value="Unassembled WGS sequence"/>
</dbReference>
<dbReference type="SUPFAM" id="SSF53850">
    <property type="entry name" value="Periplasmic binding protein-like II"/>
    <property type="match status" value="1"/>
</dbReference>
<dbReference type="InterPro" id="IPR000914">
    <property type="entry name" value="SBP_5_dom"/>
</dbReference>
<reference evidence="7" key="1">
    <citation type="submission" date="2021-01" db="EMBL/GenBank/DDBJ databases">
        <title>Whole genome shotgun sequence of Rugosimonospora africana NBRC 104875.</title>
        <authorList>
            <person name="Komaki H."/>
            <person name="Tamura T."/>
        </authorList>
    </citation>
    <scope>NUCLEOTIDE SEQUENCE</scope>
    <source>
        <strain evidence="7">NBRC 104875</strain>
    </source>
</reference>
<evidence type="ECO:0000256" key="3">
    <source>
        <dbReference type="ARBA" id="ARBA00022448"/>
    </source>
</evidence>
<name>A0A8J3QWV4_9ACTN</name>
<dbReference type="AlphaFoldDB" id="A0A8J3QWV4"/>
<dbReference type="InterPro" id="IPR039424">
    <property type="entry name" value="SBP_5"/>
</dbReference>
<dbReference type="RefSeq" id="WP_203919800.1">
    <property type="nucleotide sequence ID" value="NZ_BONZ01000040.1"/>
</dbReference>
<accession>A0A8J3QWV4</accession>
<protein>
    <submittedName>
        <fullName evidence="7">Peptide ABC transporter substrate-binding protein</fullName>
    </submittedName>
</protein>
<keyword evidence="3" id="KW-0813">Transport</keyword>
<dbReference type="GO" id="GO:0015833">
    <property type="term" value="P:peptide transport"/>
    <property type="evidence" value="ECO:0007669"/>
    <property type="project" value="TreeGrafter"/>
</dbReference>